<dbReference type="Gene3D" id="1.10.260.40">
    <property type="entry name" value="lambda repressor-like DNA-binding domains"/>
    <property type="match status" value="1"/>
</dbReference>
<dbReference type="SUPFAM" id="SSF47413">
    <property type="entry name" value="lambda repressor-like DNA-binding domains"/>
    <property type="match status" value="1"/>
</dbReference>
<proteinExistence type="predicted"/>
<dbReference type="GO" id="GO:0003677">
    <property type="term" value="F:DNA binding"/>
    <property type="evidence" value="ECO:0007669"/>
    <property type="project" value="InterPro"/>
</dbReference>
<reference evidence="2 3" key="1">
    <citation type="submission" date="2013-04" db="EMBL/GenBank/DDBJ databases">
        <title>Shimia sp. 22II-S11-Z10 Genome Sequencing.</title>
        <authorList>
            <person name="Lai Q."/>
            <person name="Li G."/>
            <person name="Shao Z."/>
        </authorList>
    </citation>
    <scope>NUCLEOTIDE SEQUENCE [LARGE SCALE GENOMIC DNA]</scope>
    <source>
        <strain evidence="3">22II-S11-Z10</strain>
    </source>
</reference>
<dbReference type="Proteomes" id="UP000024836">
    <property type="component" value="Unassembled WGS sequence"/>
</dbReference>
<comment type="caution">
    <text evidence="2">The sequence shown here is derived from an EMBL/GenBank/DDBJ whole genome shotgun (WGS) entry which is preliminary data.</text>
</comment>
<dbReference type="AlphaFoldDB" id="A0A058ZLM1"/>
<organism evidence="2 3">
    <name type="scientific">Actibacterium atlanticum</name>
    <dbReference type="NCBI Taxonomy" id="1461693"/>
    <lineage>
        <taxon>Bacteria</taxon>
        <taxon>Pseudomonadati</taxon>
        <taxon>Pseudomonadota</taxon>
        <taxon>Alphaproteobacteria</taxon>
        <taxon>Rhodobacterales</taxon>
        <taxon>Roseobacteraceae</taxon>
        <taxon>Actibacterium</taxon>
    </lineage>
</organism>
<dbReference type="CDD" id="cd00093">
    <property type="entry name" value="HTH_XRE"/>
    <property type="match status" value="1"/>
</dbReference>
<evidence type="ECO:0000259" key="1">
    <source>
        <dbReference type="PROSITE" id="PS50943"/>
    </source>
</evidence>
<protein>
    <recommendedName>
        <fullName evidence="1">HTH cro/C1-type domain-containing protein</fullName>
    </recommendedName>
</protein>
<evidence type="ECO:0000313" key="2">
    <source>
        <dbReference type="EMBL" id="KCV82453.1"/>
    </source>
</evidence>
<evidence type="ECO:0000313" key="3">
    <source>
        <dbReference type="Proteomes" id="UP000024836"/>
    </source>
</evidence>
<name>A0A058ZLM1_9RHOB</name>
<feature type="domain" description="HTH cro/C1-type" evidence="1">
    <location>
        <begin position="11"/>
        <end position="65"/>
    </location>
</feature>
<keyword evidence="3" id="KW-1185">Reference proteome</keyword>
<sequence length="117" mass="13350">MIFMQEFSQCLAQSRHKAGLSQADCAHLLGVSQSRISRLELGEVTPTAMELCGVAVLFGRSMEYLAEPLFQDRALVIRQRLLDLPEVRTGWLGRFARNNMLHQLEERVERILSAYET</sequence>
<dbReference type="STRING" id="1461693.ATO10_05911"/>
<dbReference type="SMART" id="SM00530">
    <property type="entry name" value="HTH_XRE"/>
    <property type="match status" value="1"/>
</dbReference>
<dbReference type="InterPro" id="IPR010982">
    <property type="entry name" value="Lambda_DNA-bd_dom_sf"/>
</dbReference>
<dbReference type="OrthoDB" id="189170at2"/>
<dbReference type="Pfam" id="PF13560">
    <property type="entry name" value="HTH_31"/>
    <property type="match status" value="1"/>
</dbReference>
<gene>
    <name evidence="2" type="ORF">ATO10_05911</name>
</gene>
<accession>A0A058ZLM1</accession>
<dbReference type="PROSITE" id="PS50943">
    <property type="entry name" value="HTH_CROC1"/>
    <property type="match status" value="1"/>
</dbReference>
<dbReference type="eggNOG" id="ENOG502ZGY4">
    <property type="taxonomic scope" value="Bacteria"/>
</dbReference>
<dbReference type="InterPro" id="IPR001387">
    <property type="entry name" value="Cro/C1-type_HTH"/>
</dbReference>
<dbReference type="EMBL" id="AQQY01000003">
    <property type="protein sequence ID" value="KCV82453.1"/>
    <property type="molecule type" value="Genomic_DNA"/>
</dbReference>